<sequence length="239" mass="27879">MDTFSTQLGSQDSNTFNFFGLPRELRDMIYVNLIKPQKEIAPLAPGNPIAATLEDCPLPHVLRINKQFSQEYEERLQHFGANLVLTHPGHQPLRSLKPPRSIQGLPTFQKLTINIILNYQPNPFDYSPIITHLFCEEAMHNWKWMRKAIKAIARPQDIRNSQLIVYFRRGIRQDLRAEDPSFRRIMEESLGMLRSKGLSGSSCSCILVKRLGREYRPWPIPEDLDDYGEWTEECGWRWI</sequence>
<gene>
    <name evidence="1" type="ORF">CERZMDRAFT_92523</name>
</gene>
<dbReference type="OrthoDB" id="5314997at2759"/>
<reference evidence="1" key="1">
    <citation type="journal article" date="2020" name="Stud. Mycol.">
        <title>101 Dothideomycetes genomes: a test case for predicting lifestyles and emergence of pathogens.</title>
        <authorList>
            <person name="Haridas S."/>
            <person name="Albert R."/>
            <person name="Binder M."/>
            <person name="Bloem J."/>
            <person name="Labutti K."/>
            <person name="Salamov A."/>
            <person name="Andreopoulos B."/>
            <person name="Baker S."/>
            <person name="Barry K."/>
            <person name="Bills G."/>
            <person name="Bluhm B."/>
            <person name="Cannon C."/>
            <person name="Castanera R."/>
            <person name="Culley D."/>
            <person name="Daum C."/>
            <person name="Ezra D."/>
            <person name="Gonzalez J."/>
            <person name="Henrissat B."/>
            <person name="Kuo A."/>
            <person name="Liang C."/>
            <person name="Lipzen A."/>
            <person name="Lutzoni F."/>
            <person name="Magnuson J."/>
            <person name="Mondo S."/>
            <person name="Nolan M."/>
            <person name="Ohm R."/>
            <person name="Pangilinan J."/>
            <person name="Park H.-J."/>
            <person name="Ramirez L."/>
            <person name="Alfaro M."/>
            <person name="Sun H."/>
            <person name="Tritt A."/>
            <person name="Yoshinaga Y."/>
            <person name="Zwiers L.-H."/>
            <person name="Turgeon B."/>
            <person name="Goodwin S."/>
            <person name="Spatafora J."/>
            <person name="Crous P."/>
            <person name="Grigoriev I."/>
        </authorList>
    </citation>
    <scope>NUCLEOTIDE SEQUENCE</scope>
    <source>
        <strain evidence="1">SCOH1-5</strain>
    </source>
</reference>
<dbReference type="AlphaFoldDB" id="A0A6A6FWV6"/>
<dbReference type="EMBL" id="ML992662">
    <property type="protein sequence ID" value="KAF2217883.1"/>
    <property type="molecule type" value="Genomic_DNA"/>
</dbReference>
<accession>A0A6A6FWV6</accession>
<evidence type="ECO:0000313" key="1">
    <source>
        <dbReference type="EMBL" id="KAF2217883.1"/>
    </source>
</evidence>
<dbReference type="Proteomes" id="UP000799539">
    <property type="component" value="Unassembled WGS sequence"/>
</dbReference>
<name>A0A6A6FWV6_9PEZI</name>
<keyword evidence="2" id="KW-1185">Reference proteome</keyword>
<evidence type="ECO:0000313" key="2">
    <source>
        <dbReference type="Proteomes" id="UP000799539"/>
    </source>
</evidence>
<protein>
    <submittedName>
        <fullName evidence="1">Uncharacterized protein</fullName>
    </submittedName>
</protein>
<proteinExistence type="predicted"/>
<organism evidence="1 2">
    <name type="scientific">Cercospora zeae-maydis SCOH1-5</name>
    <dbReference type="NCBI Taxonomy" id="717836"/>
    <lineage>
        <taxon>Eukaryota</taxon>
        <taxon>Fungi</taxon>
        <taxon>Dikarya</taxon>
        <taxon>Ascomycota</taxon>
        <taxon>Pezizomycotina</taxon>
        <taxon>Dothideomycetes</taxon>
        <taxon>Dothideomycetidae</taxon>
        <taxon>Mycosphaerellales</taxon>
        <taxon>Mycosphaerellaceae</taxon>
        <taxon>Cercospora</taxon>
    </lineage>
</organism>